<dbReference type="Proteomes" id="UP000315403">
    <property type="component" value="Unassembled WGS sequence"/>
</dbReference>
<gene>
    <name evidence="1" type="ORF">DLNHIDIE_00534</name>
</gene>
<accession>A0A543Q2X1</accession>
<dbReference type="RefSeq" id="WP_142086488.1">
    <property type="nucleotide sequence ID" value="NZ_SZUV01000001.1"/>
</dbReference>
<protein>
    <recommendedName>
        <fullName evidence="3">DUF4177 domain-containing protein</fullName>
    </recommendedName>
</protein>
<dbReference type="AlphaFoldDB" id="A0A543Q2X1"/>
<proteinExistence type="predicted"/>
<dbReference type="EMBL" id="SZUV01000001">
    <property type="protein sequence ID" value="TQN50679.1"/>
    <property type="molecule type" value="Genomic_DNA"/>
</dbReference>
<evidence type="ECO:0008006" key="3">
    <source>
        <dbReference type="Google" id="ProtNLM"/>
    </source>
</evidence>
<evidence type="ECO:0000313" key="1">
    <source>
        <dbReference type="EMBL" id="TQN50679.1"/>
    </source>
</evidence>
<reference evidence="1 2" key="1">
    <citation type="submission" date="2019-03" db="EMBL/GenBank/DDBJ databases">
        <title>New insights into Acidothiobacillus thiooxidans sulfur metabolism through coupled gene expression, solution geochemistry, microscopy and spectroscopy analyses.</title>
        <authorList>
            <person name="Camacho D."/>
            <person name="Frazao R."/>
            <person name="Fouillen A."/>
            <person name="Nanci A."/>
            <person name="Lang B.F."/>
            <person name="Apte S.C."/>
            <person name="Baron C."/>
            <person name="Warren L.A."/>
        </authorList>
    </citation>
    <scope>NUCLEOTIDE SEQUENCE [LARGE SCALE GENOMIC DNA]</scope>
    <source>
        <strain evidence="1 2">ATCC 19377</strain>
    </source>
</reference>
<dbReference type="InterPro" id="IPR025234">
    <property type="entry name" value="YjzH-like"/>
</dbReference>
<dbReference type="Pfam" id="PF13783">
    <property type="entry name" value="DUF4177"/>
    <property type="match status" value="1"/>
</dbReference>
<comment type="caution">
    <text evidence="1">The sequence shown here is derived from an EMBL/GenBank/DDBJ whole genome shotgun (WGS) entry which is preliminary data.</text>
</comment>
<sequence>MRYEYKIEQFNEKGFVKGEVKWQELEDRLNALGEKEWNIQDIRPLALGGSQSGVMVFMKRETA</sequence>
<name>A0A543Q2X1_ACITH</name>
<organism evidence="1 2">
    <name type="scientific">Acidithiobacillus thiooxidans ATCC 19377</name>
    <dbReference type="NCBI Taxonomy" id="637390"/>
    <lineage>
        <taxon>Bacteria</taxon>
        <taxon>Pseudomonadati</taxon>
        <taxon>Pseudomonadota</taxon>
        <taxon>Acidithiobacillia</taxon>
        <taxon>Acidithiobacillales</taxon>
        <taxon>Acidithiobacillaceae</taxon>
        <taxon>Acidithiobacillus</taxon>
    </lineage>
</organism>
<evidence type="ECO:0000313" key="2">
    <source>
        <dbReference type="Proteomes" id="UP000315403"/>
    </source>
</evidence>